<organism evidence="3 4">
    <name type="scientific">Rhizophagus irregularis (strain DAOM 197198w)</name>
    <name type="common">Glomus intraradices</name>
    <dbReference type="NCBI Taxonomy" id="1432141"/>
    <lineage>
        <taxon>Eukaryota</taxon>
        <taxon>Fungi</taxon>
        <taxon>Fungi incertae sedis</taxon>
        <taxon>Mucoromycota</taxon>
        <taxon>Glomeromycotina</taxon>
        <taxon>Glomeromycetes</taxon>
        <taxon>Glomerales</taxon>
        <taxon>Glomeraceae</taxon>
        <taxon>Rhizophagus</taxon>
    </lineage>
</organism>
<dbReference type="EMBL" id="JEMT01016264">
    <property type="protein sequence ID" value="EXX71087.1"/>
    <property type="molecule type" value="Genomic_DNA"/>
</dbReference>
<dbReference type="Gene3D" id="1.25.40.420">
    <property type="match status" value="1"/>
</dbReference>
<dbReference type="SUPFAM" id="SSF54695">
    <property type="entry name" value="POZ domain"/>
    <property type="match status" value="1"/>
</dbReference>
<evidence type="ECO:0000259" key="2">
    <source>
        <dbReference type="PROSITE" id="PS51886"/>
    </source>
</evidence>
<sequence length="487" mass="57176">MAPLFANSLLQDIARLFTEPDDYDVLLEVGGRNDKKTFKAHSLILKTRSPYFKAALSSNWVKKENDKIIFAKPNITPIVFKKILKFIYTGEFSLMDDNSRDLFTDFLIAADELILPELTKYIEEYIITYERDWIQENLANIFILTSYKYENFTRLWKHFCELLAQQPNKIFTSPSFVSLDKSILLEFIKREDLNINEIEIWKNLIKWAHGQSPEIDQKDFNRLEDRLKDFIPYIRFFNITKEDYISEVQPCEKILPDNLRNELKKFFKSVDISPPQFYSLSPRVPILQSVPDSVVVNNKHLALLSSWIDSMDNDESNYNLLNDNYKFNLLLRGSRDGFKVKEFHELCVNKGPTLVIIKVKGTNQIIGGYNPNSWKSNNSWDKSDASFIFSLGDGKNLKDIILSRVEYGGIPVYNSSNSLLGFQDLNWFEGRYKNNYFQKEIMKGRSSVCKFTVEEYEVFQVIKNETDHESRFNFMENMKVIWEIKEE</sequence>
<dbReference type="Gene3D" id="3.30.710.10">
    <property type="entry name" value="Potassium Channel Kv1.1, Chain A"/>
    <property type="match status" value="1"/>
</dbReference>
<proteinExistence type="predicted"/>
<reference evidence="3 4" key="1">
    <citation type="submission" date="2014-02" db="EMBL/GenBank/DDBJ databases">
        <title>Single nucleus genome sequencing reveals high similarity among nuclei of an endomycorrhizal fungus.</title>
        <authorList>
            <person name="Lin K."/>
            <person name="Geurts R."/>
            <person name="Zhang Z."/>
            <person name="Limpens E."/>
            <person name="Saunders D.G."/>
            <person name="Mu D."/>
            <person name="Pang E."/>
            <person name="Cao H."/>
            <person name="Cha H."/>
            <person name="Lin T."/>
            <person name="Zhou Q."/>
            <person name="Shang Y."/>
            <person name="Li Y."/>
            <person name="Ivanov S."/>
            <person name="Sharma T."/>
            <person name="Velzen R.V."/>
            <person name="Ruijter N.D."/>
            <person name="Aanen D.K."/>
            <person name="Win J."/>
            <person name="Kamoun S."/>
            <person name="Bisseling T."/>
            <person name="Huang S."/>
        </authorList>
    </citation>
    <scope>NUCLEOTIDE SEQUENCE [LARGE SCALE GENOMIC DNA]</scope>
    <source>
        <strain evidence="4">DAOM197198w</strain>
    </source>
</reference>
<dbReference type="Pfam" id="PF00651">
    <property type="entry name" value="BTB"/>
    <property type="match status" value="1"/>
</dbReference>
<dbReference type="SMR" id="A0A015JNI2"/>
<evidence type="ECO:0000313" key="4">
    <source>
        <dbReference type="Proteomes" id="UP000022910"/>
    </source>
</evidence>
<dbReference type="PANTHER" id="PTHR24410">
    <property type="entry name" value="HL07962P-RELATED"/>
    <property type="match status" value="1"/>
</dbReference>
<dbReference type="InterPro" id="IPR051481">
    <property type="entry name" value="BTB-POZ/Galectin-3-binding"/>
</dbReference>
<dbReference type="HOGENOM" id="CLU_021542_0_2_1"/>
<name>A0A015JNI2_RHIIW</name>
<keyword evidence="4" id="KW-1185">Reference proteome</keyword>
<evidence type="ECO:0000259" key="1">
    <source>
        <dbReference type="PROSITE" id="PS50097"/>
    </source>
</evidence>
<dbReference type="CDD" id="cd18186">
    <property type="entry name" value="BTB_POZ_ZBTB_KLHL-like"/>
    <property type="match status" value="1"/>
</dbReference>
<dbReference type="SMART" id="SM00225">
    <property type="entry name" value="BTB"/>
    <property type="match status" value="1"/>
</dbReference>
<dbReference type="InterPro" id="IPR006571">
    <property type="entry name" value="TLDc_dom"/>
</dbReference>
<dbReference type="OrthoDB" id="298084at2759"/>
<feature type="domain" description="TLDc" evidence="2">
    <location>
        <begin position="294"/>
        <end position="462"/>
    </location>
</feature>
<comment type="caution">
    <text evidence="3">The sequence shown here is derived from an EMBL/GenBank/DDBJ whole genome shotgun (WGS) entry which is preliminary data.</text>
</comment>
<dbReference type="PROSITE" id="PS50097">
    <property type="entry name" value="BTB"/>
    <property type="match status" value="1"/>
</dbReference>
<dbReference type="Pfam" id="PF07707">
    <property type="entry name" value="BACK"/>
    <property type="match status" value="1"/>
</dbReference>
<dbReference type="Proteomes" id="UP000022910">
    <property type="component" value="Unassembled WGS sequence"/>
</dbReference>
<protein>
    <recommendedName>
        <fullName evidence="5">Kelch-like protein 17</fullName>
    </recommendedName>
</protein>
<dbReference type="InterPro" id="IPR011333">
    <property type="entry name" value="SKP1/BTB/POZ_sf"/>
</dbReference>
<feature type="domain" description="BTB" evidence="1">
    <location>
        <begin position="23"/>
        <end position="96"/>
    </location>
</feature>
<dbReference type="AlphaFoldDB" id="A0A015JNI2"/>
<evidence type="ECO:0000313" key="3">
    <source>
        <dbReference type="EMBL" id="EXX71087.1"/>
    </source>
</evidence>
<dbReference type="InterPro" id="IPR000210">
    <property type="entry name" value="BTB/POZ_dom"/>
</dbReference>
<dbReference type="InterPro" id="IPR011705">
    <property type="entry name" value="BACK"/>
</dbReference>
<accession>A0A015JNI2</accession>
<dbReference type="PROSITE" id="PS51886">
    <property type="entry name" value="TLDC"/>
    <property type="match status" value="1"/>
</dbReference>
<evidence type="ECO:0008006" key="5">
    <source>
        <dbReference type="Google" id="ProtNLM"/>
    </source>
</evidence>
<gene>
    <name evidence="3" type="ORF">RirG_081600</name>
</gene>
<dbReference type="PANTHER" id="PTHR24410:SF23">
    <property type="entry name" value="BTB DOMAIN-CONTAINING PROTEIN-RELATED"/>
    <property type="match status" value="1"/>
</dbReference>
<dbReference type="Pfam" id="PF07534">
    <property type="entry name" value="TLD"/>
    <property type="match status" value="1"/>
</dbReference>